<evidence type="ECO:0000256" key="5">
    <source>
        <dbReference type="ARBA" id="ARBA00022801"/>
    </source>
</evidence>
<feature type="binding site" evidence="12">
    <location>
        <position position="400"/>
    </location>
    <ligand>
        <name>Zn(2+)</name>
        <dbReference type="ChEBI" id="CHEBI:29105"/>
        <label>2</label>
    </ligand>
</feature>
<evidence type="ECO:0000256" key="10">
    <source>
        <dbReference type="ARBA" id="ARBA00023235"/>
    </source>
</evidence>
<evidence type="ECO:0000313" key="14">
    <source>
        <dbReference type="EMBL" id="GHA19693.1"/>
    </source>
</evidence>
<dbReference type="GO" id="GO:0003677">
    <property type="term" value="F:DNA binding"/>
    <property type="evidence" value="ECO:0007669"/>
    <property type="project" value="UniProtKB-UniRule"/>
</dbReference>
<comment type="cofactor">
    <cofactor evidence="12">
        <name>Zn(2+)</name>
        <dbReference type="ChEBI" id="CHEBI:29105"/>
    </cofactor>
    <text evidence="12">Binds 2 zinc ions per subunit.</text>
</comment>
<dbReference type="HAMAP" id="MF_00983">
    <property type="entry name" value="PriA"/>
    <property type="match status" value="1"/>
</dbReference>
<dbReference type="InterPro" id="IPR041236">
    <property type="entry name" value="PriA_C"/>
</dbReference>
<dbReference type="FunFam" id="3.40.50.300:FF:000489">
    <property type="entry name" value="Primosome assembly protein PriA"/>
    <property type="match status" value="1"/>
</dbReference>
<dbReference type="GO" id="GO:0043138">
    <property type="term" value="F:3'-5' DNA helicase activity"/>
    <property type="evidence" value="ECO:0007669"/>
    <property type="project" value="UniProtKB-EC"/>
</dbReference>
<comment type="similarity">
    <text evidence="12">Belongs to the helicase family. PriA subfamily.</text>
</comment>
<dbReference type="Pfam" id="PF00270">
    <property type="entry name" value="DEAD"/>
    <property type="match status" value="1"/>
</dbReference>
<accession>A0A918S1U3</accession>
<keyword evidence="15" id="KW-1185">Reference proteome</keyword>
<dbReference type="Pfam" id="PF18074">
    <property type="entry name" value="PriA_C"/>
    <property type="match status" value="1"/>
</dbReference>
<dbReference type="GO" id="GO:0006302">
    <property type="term" value="P:double-strand break repair"/>
    <property type="evidence" value="ECO:0007669"/>
    <property type="project" value="InterPro"/>
</dbReference>
<dbReference type="PANTHER" id="PTHR30580:SF0">
    <property type="entry name" value="PRIMOSOMAL PROTEIN N"/>
    <property type="match status" value="1"/>
</dbReference>
<keyword evidence="10 12" id="KW-0413">Isomerase</keyword>
<evidence type="ECO:0000256" key="1">
    <source>
        <dbReference type="ARBA" id="ARBA00022515"/>
    </source>
</evidence>
<dbReference type="InterPro" id="IPR042115">
    <property type="entry name" value="PriA_3primeBD_sf"/>
</dbReference>
<feature type="binding site" evidence="12">
    <location>
        <position position="421"/>
    </location>
    <ligand>
        <name>Zn(2+)</name>
        <dbReference type="ChEBI" id="CHEBI:29105"/>
        <label>2</label>
    </ligand>
</feature>
<comment type="caution">
    <text evidence="14">The sequence shown here is derived from an EMBL/GenBank/DDBJ whole genome shotgun (WGS) entry which is preliminary data.</text>
</comment>
<dbReference type="Pfam" id="PF17764">
    <property type="entry name" value="PriA_3primeBD"/>
    <property type="match status" value="1"/>
</dbReference>
<dbReference type="SMART" id="SM00487">
    <property type="entry name" value="DEXDc"/>
    <property type="match status" value="1"/>
</dbReference>
<feature type="binding site" evidence="12">
    <location>
        <position position="394"/>
    </location>
    <ligand>
        <name>Zn(2+)</name>
        <dbReference type="ChEBI" id="CHEBI:29105"/>
        <label>1</label>
    </ligand>
</feature>
<sequence length="688" mass="76950">MVAQKESSDLPQSRLKPIKETLDQHAVLPPDLLLLANWISQYYLAPLGEVCDLMLPVVLRQGGDVAPPAVKSWQLTELGRSSPADELNRAPLQLAIIKRFMQHQVLNASHFKDETSSWRQALRALIEKGWVSEHTAHPKLSGPASNTNSIDLNTDQQTAFDAIRTSLEEQQFSCTLLHGVTGSGKTEVYFAAMEEVLSKQRQVLLLVPEIGLTPQLMDRIAARFSVPVVSMHSALNDRERHIAWWHAANGDARIIVGTRSAIFSPFNDLGLIVVDEEHDASYKQQDGVRYQARDVAIFRAKKADIPIILGSATPALETYANAQSGKYQLCSLNRRATDTALPRVELVDLNLQPSNDGLSPALMEAIKGTLANSQQVMLFLNRRGFAPVLYCAACKQTATCHRCDSHLTIHRRANRMRCHHCGYEGRITPQCDHCKADELVEVGDGTQRVEEALTLRFPDAAVLRIDRDSTRRKGELEAMLGQARDGDADIIVGTQLITKGHDFPNIGLVGVLDVDQGLYSTDFRAPEHLFQQLVQVSGRAGRRDTVGRVVIQTRFPDHPLFESVRSHDFNTFAQQLLTERRAADFPPFGYFALIRAESPHQAAAMQFLRRAKQDIQPQPGVMVLDAVPAPMERRAGRYRAQLLITAEQRSTLHTTLQHWLYHLSTDKDAKKRASSVRWSLDIDPQDFY</sequence>
<feature type="binding site" evidence="12">
    <location>
        <position position="403"/>
    </location>
    <ligand>
        <name>Zn(2+)</name>
        <dbReference type="ChEBI" id="CHEBI:29105"/>
        <label>2</label>
    </ligand>
</feature>
<dbReference type="InterPro" id="IPR027417">
    <property type="entry name" value="P-loop_NTPase"/>
</dbReference>
<keyword evidence="1 12" id="KW-0639">Primosome</keyword>
<dbReference type="GO" id="GO:0008270">
    <property type="term" value="F:zinc ion binding"/>
    <property type="evidence" value="ECO:0007669"/>
    <property type="project" value="UniProtKB-UniRule"/>
</dbReference>
<evidence type="ECO:0000256" key="3">
    <source>
        <dbReference type="ARBA" id="ARBA00022723"/>
    </source>
</evidence>
<dbReference type="InterPro" id="IPR011545">
    <property type="entry name" value="DEAD/DEAH_box_helicase_dom"/>
</dbReference>
<dbReference type="GO" id="GO:0006269">
    <property type="term" value="P:DNA replication, synthesis of primer"/>
    <property type="evidence" value="ECO:0007669"/>
    <property type="project" value="UniProtKB-KW"/>
</dbReference>
<dbReference type="NCBIfam" id="NF004067">
    <property type="entry name" value="PRK05580.1-4"/>
    <property type="match status" value="1"/>
</dbReference>
<dbReference type="GO" id="GO:0016787">
    <property type="term" value="F:hydrolase activity"/>
    <property type="evidence" value="ECO:0007669"/>
    <property type="project" value="UniProtKB-KW"/>
</dbReference>
<gene>
    <name evidence="12 14" type="primary">priA</name>
    <name evidence="14" type="ORF">GCM10008090_31740</name>
</gene>
<evidence type="ECO:0000256" key="8">
    <source>
        <dbReference type="ARBA" id="ARBA00022840"/>
    </source>
</evidence>
<reference evidence="14" key="1">
    <citation type="journal article" date="2014" name="Int. J. Syst. Evol. Microbiol.">
        <title>Complete genome sequence of Corynebacterium casei LMG S-19264T (=DSM 44701T), isolated from a smear-ripened cheese.</title>
        <authorList>
            <consortium name="US DOE Joint Genome Institute (JGI-PGF)"/>
            <person name="Walter F."/>
            <person name="Albersmeier A."/>
            <person name="Kalinowski J."/>
            <person name="Ruckert C."/>
        </authorList>
    </citation>
    <scope>NUCLEOTIDE SEQUENCE</scope>
    <source>
        <strain evidence="14">KCTC 12711</strain>
    </source>
</reference>
<evidence type="ECO:0000256" key="9">
    <source>
        <dbReference type="ARBA" id="ARBA00023125"/>
    </source>
</evidence>
<dbReference type="SUPFAM" id="SSF52540">
    <property type="entry name" value="P-loop containing nucleoside triphosphate hydrolases"/>
    <property type="match status" value="2"/>
</dbReference>
<proteinExistence type="inferred from homology"/>
<protein>
    <recommendedName>
        <fullName evidence="12">Replication restart protein PriA</fullName>
    </recommendedName>
    <alternativeName>
        <fullName evidence="12">ATP-dependent DNA helicase PriA</fullName>
        <ecNumber evidence="12">5.6.2.4</ecNumber>
    </alternativeName>
    <alternativeName>
        <fullName evidence="12">DNA 3'-5' helicase PriA</fullName>
    </alternativeName>
</protein>
<feature type="binding site" evidence="12">
    <location>
        <position position="434"/>
    </location>
    <ligand>
        <name>Zn(2+)</name>
        <dbReference type="ChEBI" id="CHEBI:29105"/>
        <label>1</label>
    </ligand>
</feature>
<dbReference type="PANTHER" id="PTHR30580">
    <property type="entry name" value="PRIMOSOMAL PROTEIN N"/>
    <property type="match status" value="1"/>
</dbReference>
<name>A0A918S1U3_9GAMM</name>
<comment type="subunit">
    <text evidence="12">Component of the replication restart primosome.</text>
</comment>
<organism evidence="14 15">
    <name type="scientific">Arenicella chitinivorans</name>
    <dbReference type="NCBI Taxonomy" id="1329800"/>
    <lineage>
        <taxon>Bacteria</taxon>
        <taxon>Pseudomonadati</taxon>
        <taxon>Pseudomonadota</taxon>
        <taxon>Gammaproteobacteria</taxon>
        <taxon>Arenicellales</taxon>
        <taxon>Arenicellaceae</taxon>
        <taxon>Arenicella</taxon>
    </lineage>
</organism>
<keyword evidence="7 12" id="KW-0862">Zinc</keyword>
<evidence type="ECO:0000256" key="4">
    <source>
        <dbReference type="ARBA" id="ARBA00022741"/>
    </source>
</evidence>
<dbReference type="Gene3D" id="3.40.50.300">
    <property type="entry name" value="P-loop containing nucleotide triphosphate hydrolases"/>
    <property type="match status" value="2"/>
</dbReference>
<dbReference type="InterPro" id="IPR005259">
    <property type="entry name" value="PriA"/>
</dbReference>
<evidence type="ECO:0000256" key="7">
    <source>
        <dbReference type="ARBA" id="ARBA00022833"/>
    </source>
</evidence>
<evidence type="ECO:0000256" key="6">
    <source>
        <dbReference type="ARBA" id="ARBA00022806"/>
    </source>
</evidence>
<feature type="binding site" evidence="12">
    <location>
        <position position="418"/>
    </location>
    <ligand>
        <name>Zn(2+)</name>
        <dbReference type="ChEBI" id="CHEBI:29105"/>
        <label>2</label>
    </ligand>
</feature>
<evidence type="ECO:0000313" key="15">
    <source>
        <dbReference type="Proteomes" id="UP000614811"/>
    </source>
</evidence>
<comment type="function">
    <text evidence="12">Initiates the restart of stalled replication forks, which reloads the replicative helicase on sites other than the origin of replication. Recognizes and binds to abandoned replication forks and remodels them to uncover a helicase loading site. Promotes assembly of the primosome at these replication forks.</text>
</comment>
<dbReference type="Pfam" id="PF00271">
    <property type="entry name" value="Helicase_C"/>
    <property type="match status" value="1"/>
</dbReference>
<dbReference type="EMBL" id="BMXA01000008">
    <property type="protein sequence ID" value="GHA19693.1"/>
    <property type="molecule type" value="Genomic_DNA"/>
</dbReference>
<dbReference type="InterPro" id="IPR001650">
    <property type="entry name" value="Helicase_C-like"/>
</dbReference>
<reference evidence="14" key="2">
    <citation type="submission" date="2020-09" db="EMBL/GenBank/DDBJ databases">
        <authorList>
            <person name="Sun Q."/>
            <person name="Kim S."/>
        </authorList>
    </citation>
    <scope>NUCLEOTIDE SEQUENCE</scope>
    <source>
        <strain evidence="14">KCTC 12711</strain>
    </source>
</reference>
<evidence type="ECO:0000256" key="2">
    <source>
        <dbReference type="ARBA" id="ARBA00022705"/>
    </source>
</evidence>
<evidence type="ECO:0000256" key="12">
    <source>
        <dbReference type="HAMAP-Rule" id="MF_00983"/>
    </source>
</evidence>
<dbReference type="PROSITE" id="PS51192">
    <property type="entry name" value="HELICASE_ATP_BIND_1"/>
    <property type="match status" value="1"/>
</dbReference>
<dbReference type="CDD" id="cd17929">
    <property type="entry name" value="DEXHc_priA"/>
    <property type="match status" value="1"/>
</dbReference>
<dbReference type="GO" id="GO:0006270">
    <property type="term" value="P:DNA replication initiation"/>
    <property type="evidence" value="ECO:0007669"/>
    <property type="project" value="TreeGrafter"/>
</dbReference>
<keyword evidence="8 12" id="KW-0067">ATP-binding</keyword>
<comment type="catalytic activity">
    <reaction evidence="11 12">
        <text>ATP + H2O = ADP + phosphate + H(+)</text>
        <dbReference type="Rhea" id="RHEA:13065"/>
        <dbReference type="ChEBI" id="CHEBI:15377"/>
        <dbReference type="ChEBI" id="CHEBI:15378"/>
        <dbReference type="ChEBI" id="CHEBI:30616"/>
        <dbReference type="ChEBI" id="CHEBI:43474"/>
        <dbReference type="ChEBI" id="CHEBI:456216"/>
        <dbReference type="EC" id="5.6.2.4"/>
    </reaction>
</comment>
<dbReference type="SMART" id="SM00490">
    <property type="entry name" value="HELICc"/>
    <property type="match status" value="1"/>
</dbReference>
<dbReference type="GO" id="GO:0006310">
    <property type="term" value="P:DNA recombination"/>
    <property type="evidence" value="ECO:0007669"/>
    <property type="project" value="InterPro"/>
</dbReference>
<dbReference type="InterPro" id="IPR040498">
    <property type="entry name" value="PriA_CRR"/>
</dbReference>
<evidence type="ECO:0000259" key="13">
    <source>
        <dbReference type="PROSITE" id="PS51192"/>
    </source>
</evidence>
<dbReference type="AlphaFoldDB" id="A0A918S1U3"/>
<dbReference type="NCBIfam" id="TIGR00595">
    <property type="entry name" value="priA"/>
    <property type="match status" value="1"/>
</dbReference>
<dbReference type="InterPro" id="IPR014001">
    <property type="entry name" value="Helicase_ATP-bd"/>
</dbReference>
<keyword evidence="9 12" id="KW-0238">DNA-binding</keyword>
<keyword evidence="2 12" id="KW-0235">DNA replication</keyword>
<feature type="binding site" evidence="12">
    <location>
        <position position="391"/>
    </location>
    <ligand>
        <name>Zn(2+)</name>
        <dbReference type="ChEBI" id="CHEBI:29105"/>
        <label>1</label>
    </ligand>
</feature>
<comment type="catalytic activity">
    <reaction evidence="12">
        <text>Couples ATP hydrolysis with the unwinding of duplex DNA by translocating in the 3'-5' direction.</text>
        <dbReference type="EC" id="5.6.2.4"/>
    </reaction>
</comment>
<feature type="binding site" evidence="12">
    <location>
        <position position="431"/>
    </location>
    <ligand>
        <name>Zn(2+)</name>
        <dbReference type="ChEBI" id="CHEBI:29105"/>
        <label>1</label>
    </ligand>
</feature>
<keyword evidence="3 12" id="KW-0479">Metal-binding</keyword>
<dbReference type="GO" id="GO:1990077">
    <property type="term" value="C:primosome complex"/>
    <property type="evidence" value="ECO:0007669"/>
    <property type="project" value="UniProtKB-UniRule"/>
</dbReference>
<dbReference type="GO" id="GO:0005524">
    <property type="term" value="F:ATP binding"/>
    <property type="evidence" value="ECO:0007669"/>
    <property type="project" value="UniProtKB-UniRule"/>
</dbReference>
<dbReference type="CDD" id="cd18804">
    <property type="entry name" value="SF2_C_priA"/>
    <property type="match status" value="1"/>
</dbReference>
<dbReference type="Proteomes" id="UP000614811">
    <property type="component" value="Unassembled WGS sequence"/>
</dbReference>
<keyword evidence="5 12" id="KW-0378">Hydrolase</keyword>
<dbReference type="EC" id="5.6.2.4" evidence="12"/>
<dbReference type="InterPro" id="IPR041222">
    <property type="entry name" value="PriA_3primeBD"/>
</dbReference>
<evidence type="ECO:0000256" key="11">
    <source>
        <dbReference type="ARBA" id="ARBA00048988"/>
    </source>
</evidence>
<feature type="domain" description="Helicase ATP-binding" evidence="13">
    <location>
        <begin position="166"/>
        <end position="332"/>
    </location>
</feature>
<keyword evidence="4 12" id="KW-0547">Nucleotide-binding</keyword>
<keyword evidence="6 12" id="KW-0347">Helicase</keyword>
<dbReference type="Gene3D" id="3.40.1440.60">
    <property type="entry name" value="PriA, 3(prime) DNA-binding domain"/>
    <property type="match status" value="1"/>
</dbReference>
<dbReference type="Pfam" id="PF18319">
    <property type="entry name" value="Zn_ribbon_PriA"/>
    <property type="match status" value="1"/>
</dbReference>